<sequence>MVYWCKGENNMEDTKGRILTAAAQLFEQQGYRSVSMRAIAAQLGISVGNLTYHFPHKQDIATALAEQELKTIILPEDATLAALDGYLRRMLISLVDHARMFDDPLLFEDLPGQQQENAARIHRLQQNLERLFTQLRQQERFRPELDGQTLQDVIDLIMFSHVGWQQRVSVSRQAADAAVDDMMRMQWLLLRPYLTEEGCAELEALAVK</sequence>
<dbReference type="Proteomes" id="UP000220959">
    <property type="component" value="Unassembled WGS sequence"/>
</dbReference>
<evidence type="ECO:0000313" key="1">
    <source>
        <dbReference type="EMBL" id="PDX62236.1"/>
    </source>
</evidence>
<organism evidence="1 2">
    <name type="scientific">Faecalibacterium langellae</name>
    <dbReference type="NCBI Taxonomy" id="3435293"/>
    <lineage>
        <taxon>Bacteria</taxon>
        <taxon>Bacillati</taxon>
        <taxon>Bacillota</taxon>
        <taxon>Clostridia</taxon>
        <taxon>Eubacteriales</taxon>
        <taxon>Oscillospiraceae</taxon>
        <taxon>Faecalibacterium</taxon>
    </lineage>
</organism>
<accession>A0ACC9D2F6</accession>
<proteinExistence type="predicted"/>
<dbReference type="EMBL" id="NMTR01000004">
    <property type="protein sequence ID" value="PDX62236.1"/>
    <property type="molecule type" value="Genomic_DNA"/>
</dbReference>
<protein>
    <submittedName>
        <fullName evidence="1">Uncharacterized protein</fullName>
    </submittedName>
</protein>
<keyword evidence="2" id="KW-1185">Reference proteome</keyword>
<reference evidence="1 2" key="1">
    <citation type="journal article" date="2017" name="Front. Microbiol.">
        <title>New Insights into the Diversity of the Genus Faecalibacterium.</title>
        <authorList>
            <person name="Benevides L."/>
            <person name="Burman S."/>
            <person name="Martin R."/>
            <person name="Robert V."/>
            <person name="Thomas M."/>
            <person name="Miquel S."/>
            <person name="Chain F."/>
            <person name="Sokol H."/>
            <person name="Bermudez-Humaran L.G."/>
            <person name="Morrison M."/>
            <person name="Langella P."/>
            <person name="Azevedo V.A."/>
            <person name="Chatel J.M."/>
            <person name="Soares S."/>
        </authorList>
    </citation>
    <scope>NUCLEOTIDE SEQUENCE [LARGE SCALE GENOMIC DNA]</scope>
    <source>
        <strain evidence="2">CNCM I-4541</strain>
    </source>
</reference>
<comment type="caution">
    <text evidence="1">The sequence shown here is derived from an EMBL/GenBank/DDBJ whole genome shotgun (WGS) entry which is preliminary data.</text>
</comment>
<name>A0ACC9D2F6_9FIRM</name>
<gene>
    <name evidence="1" type="ORF">CGS49_02255</name>
</gene>
<evidence type="ECO:0000313" key="2">
    <source>
        <dbReference type="Proteomes" id="UP000220959"/>
    </source>
</evidence>